<keyword evidence="3" id="KW-1003">Cell membrane</keyword>
<organism evidence="12 13">
    <name type="scientific">Rhizopus oryzae</name>
    <name type="common">Mucormycosis agent</name>
    <name type="synonym">Rhizopus arrhizus var. delemar</name>
    <dbReference type="NCBI Taxonomy" id="64495"/>
    <lineage>
        <taxon>Eukaryota</taxon>
        <taxon>Fungi</taxon>
        <taxon>Fungi incertae sedis</taxon>
        <taxon>Mucoromycota</taxon>
        <taxon>Mucoromycotina</taxon>
        <taxon>Mucoromycetes</taxon>
        <taxon>Mucorales</taxon>
        <taxon>Mucorineae</taxon>
        <taxon>Rhizopodaceae</taxon>
        <taxon>Rhizopus</taxon>
    </lineage>
</organism>
<comment type="subcellular location">
    <subcellularLocation>
        <location evidence="1">Cell membrane</location>
        <topology evidence="1">Multi-pass membrane protein</topology>
    </subcellularLocation>
</comment>
<feature type="transmembrane region" description="Helical" evidence="8">
    <location>
        <begin position="458"/>
        <end position="477"/>
    </location>
</feature>
<feature type="transmembrane region" description="Helical" evidence="8">
    <location>
        <begin position="338"/>
        <end position="358"/>
    </location>
</feature>
<reference evidence="12" key="1">
    <citation type="journal article" date="2020" name="Microb. Genom.">
        <title>Genetic diversity of clinical and environmental Mucorales isolates obtained from an investigation of mucormycosis cases among solid organ transplant recipients.</title>
        <authorList>
            <person name="Nguyen M.H."/>
            <person name="Kaul D."/>
            <person name="Muto C."/>
            <person name="Cheng S.J."/>
            <person name="Richter R.A."/>
            <person name="Bruno V.M."/>
            <person name="Liu G."/>
            <person name="Beyhan S."/>
            <person name="Sundermann A.J."/>
            <person name="Mounaud S."/>
            <person name="Pasculle A.W."/>
            <person name="Nierman W.C."/>
            <person name="Driscoll E."/>
            <person name="Cumbie R."/>
            <person name="Clancy C.J."/>
            <person name="Dupont C.L."/>
        </authorList>
    </citation>
    <scope>NUCLEOTIDE SEQUENCE</scope>
    <source>
        <strain evidence="12">GL11</strain>
    </source>
</reference>
<feature type="transmembrane region" description="Helical" evidence="8">
    <location>
        <begin position="233"/>
        <end position="256"/>
    </location>
</feature>
<dbReference type="PANTHER" id="PTHR10590:SF4">
    <property type="entry name" value="SOLUTE CARRIER FAMILY 28 MEMBER 3"/>
    <property type="match status" value="1"/>
</dbReference>
<dbReference type="InterPro" id="IPR011657">
    <property type="entry name" value="CNT_C_dom"/>
</dbReference>
<feature type="region of interest" description="Disordered" evidence="7">
    <location>
        <begin position="1"/>
        <end position="35"/>
    </location>
</feature>
<name>A0A9P6X6Q4_RHIOR</name>
<evidence type="ECO:0000256" key="8">
    <source>
        <dbReference type="SAM" id="Phobius"/>
    </source>
</evidence>
<feature type="transmembrane region" description="Helical" evidence="8">
    <location>
        <begin position="262"/>
        <end position="283"/>
    </location>
</feature>
<dbReference type="GO" id="GO:0015293">
    <property type="term" value="F:symporter activity"/>
    <property type="evidence" value="ECO:0007669"/>
    <property type="project" value="TreeGrafter"/>
</dbReference>
<evidence type="ECO:0000259" key="10">
    <source>
        <dbReference type="Pfam" id="PF07662"/>
    </source>
</evidence>
<dbReference type="Pfam" id="PF07670">
    <property type="entry name" value="Gate"/>
    <property type="match status" value="1"/>
</dbReference>
<feature type="domain" description="Concentrative nucleoside transporter C-terminal" evidence="10">
    <location>
        <begin position="367"/>
        <end position="574"/>
    </location>
</feature>
<feature type="transmembrane region" description="Helical" evidence="8">
    <location>
        <begin position="178"/>
        <end position="195"/>
    </location>
</feature>
<evidence type="ECO:0000256" key="6">
    <source>
        <dbReference type="ARBA" id="ARBA00023136"/>
    </source>
</evidence>
<protein>
    <recommendedName>
        <fullName evidence="14">H+/nucleoside cotransporter</fullName>
    </recommendedName>
</protein>
<sequence>MVLASEGFNSKQSDNSHPNHTLPTTSTDNDEGINQSTNTFETINQVEQATDMKNMKQTKWDRLHELIKKSLLPVFWILFTGFFIAAYVLQVPKGYNQELLILALIYLYTTLFLLFCHVPTTIITRPWKCMIHSLSQFLYSRFSHRVLSVAWAAFVITVILATVFSFPEKPESPRERRLIAVFGFFVFIFVLYSTSTHRKEIRWNTICTAFFIQFILALFVFRTSVGNDIFQWIATFVESFLGYSWFGTSFIFGTSIANSGIFAVNIFPPAIFFAAVVQVLYYLGTIQFILKKISVVCVSLLNISGAEAIVTVACPFLGASENALLIAPLIKDLTRSELHMILTCGFATISGSMLYGYVAMGISGKALLTSCIMSIPCSIAVSKLRYPDIEQSAIRHITIIPITSNDATNVLHAAGKGAKLGIELVLLIMANVIVLLSSLNAFNGLLTWVGHFVNIENLTLQLVTGYVFIPVAWLIGADNKDLVIVGRLMATKIWANEYVAFQDMTNTYKELLSSRSELVATYALCGFANFGTLGSQVAVLSSLAPTRVDDISSLSISALICGTLSTWLSASVAGMLI</sequence>
<evidence type="ECO:0000256" key="5">
    <source>
        <dbReference type="ARBA" id="ARBA00022989"/>
    </source>
</evidence>
<dbReference type="GO" id="GO:0005886">
    <property type="term" value="C:plasma membrane"/>
    <property type="evidence" value="ECO:0007669"/>
    <property type="project" value="UniProtKB-SubCell"/>
</dbReference>
<keyword evidence="5 8" id="KW-1133">Transmembrane helix</keyword>
<dbReference type="EMBL" id="JAANQT010001103">
    <property type="protein sequence ID" value="KAG1306595.1"/>
    <property type="molecule type" value="Genomic_DNA"/>
</dbReference>
<evidence type="ECO:0000313" key="13">
    <source>
        <dbReference type="Proteomes" id="UP000716291"/>
    </source>
</evidence>
<keyword evidence="4 8" id="KW-0812">Transmembrane</keyword>
<feature type="transmembrane region" description="Helical" evidence="8">
    <location>
        <begin position="201"/>
        <end position="221"/>
    </location>
</feature>
<dbReference type="Pfam" id="PF01773">
    <property type="entry name" value="Nucleos_tra2_N"/>
    <property type="match status" value="1"/>
</dbReference>
<evidence type="ECO:0000313" key="12">
    <source>
        <dbReference type="EMBL" id="KAG1306595.1"/>
    </source>
</evidence>
<evidence type="ECO:0008006" key="14">
    <source>
        <dbReference type="Google" id="ProtNLM"/>
    </source>
</evidence>
<evidence type="ECO:0000256" key="7">
    <source>
        <dbReference type="SAM" id="MobiDB-lite"/>
    </source>
</evidence>
<comment type="caution">
    <text evidence="12">The sequence shown here is derived from an EMBL/GenBank/DDBJ whole genome shotgun (WGS) entry which is preliminary data.</text>
</comment>
<feature type="domain" description="Concentrative nucleoside transporter N-terminal" evidence="9">
    <location>
        <begin position="182"/>
        <end position="254"/>
    </location>
</feature>
<feature type="transmembrane region" description="Helical" evidence="8">
    <location>
        <begin position="70"/>
        <end position="89"/>
    </location>
</feature>
<dbReference type="GO" id="GO:0005337">
    <property type="term" value="F:nucleoside transmembrane transporter activity"/>
    <property type="evidence" value="ECO:0007669"/>
    <property type="project" value="InterPro"/>
</dbReference>
<evidence type="ECO:0000259" key="11">
    <source>
        <dbReference type="Pfam" id="PF07670"/>
    </source>
</evidence>
<dbReference type="InterPro" id="IPR008276">
    <property type="entry name" value="C_nuclsd_transpt"/>
</dbReference>
<feature type="transmembrane region" description="Helical" evidence="8">
    <location>
        <begin position="424"/>
        <end position="446"/>
    </location>
</feature>
<feature type="compositionally biased region" description="Polar residues" evidence="7">
    <location>
        <begin position="7"/>
        <end position="35"/>
    </location>
</feature>
<accession>A0A9P6X6Q4</accession>
<dbReference type="Pfam" id="PF07662">
    <property type="entry name" value="Nucleos_tra2_C"/>
    <property type="match status" value="1"/>
</dbReference>
<dbReference type="PANTHER" id="PTHR10590">
    <property type="entry name" value="SODIUM/NUCLEOSIDE COTRANSPORTER"/>
    <property type="match status" value="1"/>
</dbReference>
<evidence type="ECO:0000256" key="4">
    <source>
        <dbReference type="ARBA" id="ARBA00022692"/>
    </source>
</evidence>
<evidence type="ECO:0000256" key="1">
    <source>
        <dbReference type="ARBA" id="ARBA00004651"/>
    </source>
</evidence>
<evidence type="ECO:0000256" key="2">
    <source>
        <dbReference type="ARBA" id="ARBA00009033"/>
    </source>
</evidence>
<dbReference type="AlphaFoldDB" id="A0A9P6X6Q4"/>
<dbReference type="Proteomes" id="UP000716291">
    <property type="component" value="Unassembled WGS sequence"/>
</dbReference>
<feature type="transmembrane region" description="Helical" evidence="8">
    <location>
        <begin position="142"/>
        <end position="166"/>
    </location>
</feature>
<proteinExistence type="inferred from homology"/>
<feature type="transmembrane region" description="Helical" evidence="8">
    <location>
        <begin position="556"/>
        <end position="576"/>
    </location>
</feature>
<evidence type="ECO:0000256" key="3">
    <source>
        <dbReference type="ARBA" id="ARBA00022475"/>
    </source>
</evidence>
<feature type="transmembrane region" description="Helical" evidence="8">
    <location>
        <begin position="295"/>
        <end position="318"/>
    </location>
</feature>
<feature type="domain" description="Nucleoside transporter/FeoB GTPase Gate" evidence="11">
    <location>
        <begin position="264"/>
        <end position="361"/>
    </location>
</feature>
<evidence type="ECO:0000259" key="9">
    <source>
        <dbReference type="Pfam" id="PF01773"/>
    </source>
</evidence>
<keyword evidence="6 8" id="KW-0472">Membrane</keyword>
<gene>
    <name evidence="12" type="ORF">G6F64_007473</name>
</gene>
<comment type="similarity">
    <text evidence="2">Belongs to the concentrative nucleoside transporter (CNT) (TC 2.A.41) family.</text>
</comment>
<dbReference type="InterPro" id="IPR002668">
    <property type="entry name" value="CNT_N_dom"/>
</dbReference>
<feature type="transmembrane region" description="Helical" evidence="8">
    <location>
        <begin position="101"/>
        <end position="122"/>
    </location>
</feature>
<keyword evidence="13" id="KW-1185">Reference proteome</keyword>
<dbReference type="OrthoDB" id="6075923at2759"/>
<feature type="transmembrane region" description="Helical" evidence="8">
    <location>
        <begin position="519"/>
        <end position="544"/>
    </location>
</feature>
<dbReference type="InterPro" id="IPR011642">
    <property type="entry name" value="Gate_dom"/>
</dbReference>